<keyword evidence="4 9" id="KW-0812">Transmembrane</keyword>
<feature type="transmembrane region" description="Helical" evidence="9">
    <location>
        <begin position="39"/>
        <end position="59"/>
    </location>
</feature>
<keyword evidence="7" id="KW-0012">Acyltransferase</keyword>
<dbReference type="STRING" id="679936.Sulac_1284"/>
<dbReference type="GO" id="GO:0009103">
    <property type="term" value="P:lipopolysaccharide biosynthetic process"/>
    <property type="evidence" value="ECO:0007669"/>
    <property type="project" value="TreeGrafter"/>
</dbReference>
<evidence type="ECO:0000256" key="5">
    <source>
        <dbReference type="ARBA" id="ARBA00022989"/>
    </source>
</evidence>
<dbReference type="PATRIC" id="fig|679936.5.peg.1346"/>
<feature type="domain" description="Acyltransferase 3" evidence="10">
    <location>
        <begin position="13"/>
        <end position="347"/>
    </location>
</feature>
<dbReference type="InterPro" id="IPR036514">
    <property type="entry name" value="SGNH_hydro_sf"/>
</dbReference>
<feature type="transmembrane region" description="Helical" evidence="9">
    <location>
        <begin position="207"/>
        <end position="225"/>
    </location>
</feature>
<feature type="compositionally biased region" description="Pro residues" evidence="8">
    <location>
        <begin position="420"/>
        <end position="437"/>
    </location>
</feature>
<dbReference type="EMBL" id="CP003179">
    <property type="protein sequence ID" value="AEW04781.1"/>
    <property type="molecule type" value="Genomic_DNA"/>
</dbReference>
<keyword evidence="2" id="KW-1003">Cell membrane</keyword>
<dbReference type="KEGG" id="sap:Sulac_1284"/>
<gene>
    <name evidence="11" type="ordered locus">Sulac_1284</name>
</gene>
<keyword evidence="5 9" id="KW-1133">Transmembrane helix</keyword>
<evidence type="ECO:0000256" key="3">
    <source>
        <dbReference type="ARBA" id="ARBA00022679"/>
    </source>
</evidence>
<dbReference type="Gene3D" id="3.40.50.1110">
    <property type="entry name" value="SGNH hydrolase"/>
    <property type="match status" value="1"/>
</dbReference>
<dbReference type="InterPro" id="IPR050879">
    <property type="entry name" value="Acyltransferase_3"/>
</dbReference>
<reference evidence="11 12" key="2">
    <citation type="journal article" date="2012" name="Stand. Genomic Sci.">
        <title>Complete genome sequence of the moderately thermophilic mineral-sulfide-oxidizing firmicute Sulfobacillus acidophilus type strain (NAL(T)).</title>
        <authorList>
            <person name="Anderson I."/>
            <person name="Chertkov O."/>
            <person name="Chen A."/>
            <person name="Saunders E."/>
            <person name="Lapidus A."/>
            <person name="Nolan M."/>
            <person name="Lucas S."/>
            <person name="Hammon N."/>
            <person name="Deshpande S."/>
            <person name="Cheng J.F."/>
            <person name="Han C."/>
            <person name="Tapia R."/>
            <person name="Goodwin L.A."/>
            <person name="Pitluck S."/>
            <person name="Liolios K."/>
            <person name="Pagani I."/>
            <person name="Ivanova N."/>
            <person name="Mikhailova N."/>
            <person name="Pati A."/>
            <person name="Palaniappan K."/>
            <person name="Land M."/>
            <person name="Pan C."/>
            <person name="Rohde M."/>
            <person name="Pukall R."/>
            <person name="Goker M."/>
            <person name="Detter J.C."/>
            <person name="Woyke T."/>
            <person name="Bristow J."/>
            <person name="Eisen J.A."/>
            <person name="Markowitz V."/>
            <person name="Hugenholtz P."/>
            <person name="Kyrpides N.C."/>
            <person name="Klenk H.P."/>
            <person name="Mavromatis K."/>
        </authorList>
    </citation>
    <scope>NUCLEOTIDE SEQUENCE [LARGE SCALE GENOMIC DNA]</scope>
    <source>
        <strain evidence="12">ATCC 700253 / DSM 10332 / NAL</strain>
    </source>
</reference>
<keyword evidence="3" id="KW-0808">Transferase</keyword>
<protein>
    <submittedName>
        <fullName evidence="11">Peptidoglycan-N-acetylmuramate O-acetyltransferase</fullName>
    </submittedName>
</protein>
<evidence type="ECO:0000313" key="11">
    <source>
        <dbReference type="EMBL" id="AEW04781.1"/>
    </source>
</evidence>
<feature type="transmembrane region" description="Helical" evidence="9">
    <location>
        <begin position="237"/>
        <end position="255"/>
    </location>
</feature>
<evidence type="ECO:0000256" key="4">
    <source>
        <dbReference type="ARBA" id="ARBA00022692"/>
    </source>
</evidence>
<evidence type="ECO:0000259" key="10">
    <source>
        <dbReference type="Pfam" id="PF01757"/>
    </source>
</evidence>
<feature type="transmembrane region" description="Helical" evidence="9">
    <location>
        <begin position="171"/>
        <end position="192"/>
    </location>
</feature>
<dbReference type="SUPFAM" id="SSF52266">
    <property type="entry name" value="SGNH hydrolase"/>
    <property type="match status" value="1"/>
</dbReference>
<dbReference type="AlphaFoldDB" id="G8TVT7"/>
<evidence type="ECO:0000256" key="9">
    <source>
        <dbReference type="SAM" id="Phobius"/>
    </source>
</evidence>
<dbReference type="Pfam" id="PF01757">
    <property type="entry name" value="Acyl_transf_3"/>
    <property type="match status" value="1"/>
</dbReference>
<evidence type="ECO:0000313" key="12">
    <source>
        <dbReference type="Proteomes" id="UP000005439"/>
    </source>
</evidence>
<reference evidence="12" key="1">
    <citation type="submission" date="2011-12" db="EMBL/GenBank/DDBJ databases">
        <title>The complete genome of chromosome of Sulfobacillus acidophilus DSM 10332.</title>
        <authorList>
            <person name="Lucas S."/>
            <person name="Han J."/>
            <person name="Lapidus A."/>
            <person name="Bruce D."/>
            <person name="Goodwin L."/>
            <person name="Pitluck S."/>
            <person name="Peters L."/>
            <person name="Kyrpides N."/>
            <person name="Mavromatis K."/>
            <person name="Ivanova N."/>
            <person name="Mikhailova N."/>
            <person name="Chertkov O."/>
            <person name="Saunders E."/>
            <person name="Detter J.C."/>
            <person name="Tapia R."/>
            <person name="Han C."/>
            <person name="Land M."/>
            <person name="Hauser L."/>
            <person name="Markowitz V."/>
            <person name="Cheng J.-F."/>
            <person name="Hugenholtz P."/>
            <person name="Woyke T."/>
            <person name="Wu D."/>
            <person name="Pukall R."/>
            <person name="Gehrich-Schroeter G."/>
            <person name="Schneider S."/>
            <person name="Klenk H.-P."/>
            <person name="Eisen J.A."/>
        </authorList>
    </citation>
    <scope>NUCLEOTIDE SEQUENCE [LARGE SCALE GENOMIC DNA]</scope>
    <source>
        <strain evidence="12">ATCC 700253 / DSM 10332 / NAL</strain>
    </source>
</reference>
<accession>G8TVT7</accession>
<organism evidence="11 12">
    <name type="scientific">Sulfobacillus acidophilus (strain ATCC 700253 / DSM 10332 / NAL)</name>
    <dbReference type="NCBI Taxonomy" id="679936"/>
    <lineage>
        <taxon>Bacteria</taxon>
        <taxon>Bacillati</taxon>
        <taxon>Bacillota</taxon>
        <taxon>Clostridia</taxon>
        <taxon>Eubacteriales</taxon>
        <taxon>Clostridiales Family XVII. Incertae Sedis</taxon>
        <taxon>Sulfobacillus</taxon>
    </lineage>
</organism>
<dbReference type="Proteomes" id="UP000005439">
    <property type="component" value="Chromosome"/>
</dbReference>
<evidence type="ECO:0000256" key="6">
    <source>
        <dbReference type="ARBA" id="ARBA00023136"/>
    </source>
</evidence>
<proteinExistence type="predicted"/>
<feature type="region of interest" description="Disordered" evidence="8">
    <location>
        <begin position="411"/>
        <end position="440"/>
    </location>
</feature>
<dbReference type="CDD" id="cd01840">
    <property type="entry name" value="SGNH_hydrolase_yrhL_like"/>
    <property type="match status" value="1"/>
</dbReference>
<evidence type="ECO:0000256" key="8">
    <source>
        <dbReference type="SAM" id="MobiDB-lite"/>
    </source>
</evidence>
<evidence type="ECO:0000256" key="7">
    <source>
        <dbReference type="ARBA" id="ARBA00023315"/>
    </source>
</evidence>
<evidence type="ECO:0000256" key="2">
    <source>
        <dbReference type="ARBA" id="ARBA00022475"/>
    </source>
</evidence>
<dbReference type="InterPro" id="IPR002656">
    <property type="entry name" value="Acyl_transf_3_dom"/>
</dbReference>
<evidence type="ECO:0000256" key="1">
    <source>
        <dbReference type="ARBA" id="ARBA00004651"/>
    </source>
</evidence>
<feature type="transmembrane region" description="Helical" evidence="9">
    <location>
        <begin position="80"/>
        <end position="97"/>
    </location>
</feature>
<feature type="transmembrane region" description="Helical" evidence="9">
    <location>
        <begin position="303"/>
        <end position="321"/>
    </location>
</feature>
<dbReference type="PANTHER" id="PTHR23028:SF53">
    <property type="entry name" value="ACYL_TRANSF_3 DOMAIN-CONTAINING PROTEIN"/>
    <property type="match status" value="1"/>
</dbReference>
<feature type="transmembrane region" description="Helical" evidence="9">
    <location>
        <begin position="261"/>
        <end position="282"/>
    </location>
</feature>
<dbReference type="GO" id="GO:0016747">
    <property type="term" value="F:acyltransferase activity, transferring groups other than amino-acyl groups"/>
    <property type="evidence" value="ECO:0007669"/>
    <property type="project" value="InterPro"/>
</dbReference>
<comment type="subcellular location">
    <subcellularLocation>
        <location evidence="1">Cell membrane</location>
        <topology evidence="1">Multi-pass membrane protein</topology>
    </subcellularLocation>
</comment>
<name>G8TVT7_SULAD</name>
<feature type="transmembrane region" description="Helical" evidence="9">
    <location>
        <begin position="327"/>
        <end position="350"/>
    </location>
</feature>
<feature type="transmembrane region" description="Helical" evidence="9">
    <location>
        <begin position="381"/>
        <end position="401"/>
    </location>
</feature>
<sequence length="614" mass="68069">MPKPVHHETRYQAGIDGLRALAVLSVIAYHVNLPWAPGGLLGVGVFFVISGYLITHLLLTDWTRYGHIRFKVFWGRRARRLLPALLILLAIIPFWVARVSPHDIPSLRQDELAALFYLSNWWYIYHHVSYFQSFANPQPLKNLWSLAVEEQFYLLWPLILAWFLPRIRQRPLLVAILAGLALVSAGLMALFYHPGLDPSRVYYGTDTRAFALVIGAILAVLTPTLPESSHKIRRRWWDTVGWLSLVAILAMIWRTNQYQPFLYRGGLVGLSVLSALVIRSLIEPGTVISRVLGTKPLRWIGERSYGIYLWHYPIIVLTTPVNSTTGLNGLLIAGQVALTFLIAAVSWRYIEDPIRRGALRRWWHHLQTAVTERTQWGTATALLTGLTVLLVMAVGGLSGWVEAATPAETPPPATITSIPLGPPLPPPPSPSGGPPPLTGQGVTAIGDSVMVDAAPYLEELLPGIVVSAHVGRQLYQTPPVVASLIANHQLGTKVIIELGNNGPYTTQQLIDLLNQLGPVQDILLVNARVPRPWQTIVNQTLAQVAATYPHATLVNWYAASANHNNYFYPDGVHLTPVGALAYARLIVDTLRHLVDQPKQWPGTFRHPVSAARRA</sequence>
<dbReference type="HOGENOM" id="CLU_005679_11_2_9"/>
<keyword evidence="6 9" id="KW-0472">Membrane</keyword>
<keyword evidence="12" id="KW-1185">Reference proteome</keyword>
<dbReference type="PANTHER" id="PTHR23028">
    <property type="entry name" value="ACETYLTRANSFERASE"/>
    <property type="match status" value="1"/>
</dbReference>
<feature type="transmembrane region" description="Helical" evidence="9">
    <location>
        <begin position="143"/>
        <end position="164"/>
    </location>
</feature>
<dbReference type="GO" id="GO:0005886">
    <property type="term" value="C:plasma membrane"/>
    <property type="evidence" value="ECO:0007669"/>
    <property type="project" value="UniProtKB-SubCell"/>
</dbReference>